<dbReference type="InterPro" id="IPR004843">
    <property type="entry name" value="Calcineurin-like_PHP"/>
</dbReference>
<dbReference type="EMBL" id="JBHRYJ010000001">
    <property type="protein sequence ID" value="MFC3674165.1"/>
    <property type="molecule type" value="Genomic_DNA"/>
</dbReference>
<dbReference type="InterPro" id="IPR029052">
    <property type="entry name" value="Metallo-depent_PP-like"/>
</dbReference>
<name>A0ABV7V9Q3_9PROT</name>
<dbReference type="InterPro" id="IPR050126">
    <property type="entry name" value="Ap4A_hydrolase"/>
</dbReference>
<dbReference type="Proteomes" id="UP001595711">
    <property type="component" value="Unassembled WGS sequence"/>
</dbReference>
<evidence type="ECO:0000313" key="2">
    <source>
        <dbReference type="EMBL" id="MFC3674165.1"/>
    </source>
</evidence>
<dbReference type="RefSeq" id="WP_379720624.1">
    <property type="nucleotide sequence ID" value="NZ_JBHRYJ010000001.1"/>
</dbReference>
<protein>
    <submittedName>
        <fullName evidence="2">Metallophosphoesterase</fullName>
    </submittedName>
</protein>
<dbReference type="PANTHER" id="PTHR42850:SF4">
    <property type="entry name" value="ZINC-DEPENDENT ENDOPOLYPHOSPHATASE"/>
    <property type="match status" value="1"/>
</dbReference>
<gene>
    <name evidence="2" type="ORF">ACFOOQ_01340</name>
</gene>
<dbReference type="PANTHER" id="PTHR42850">
    <property type="entry name" value="METALLOPHOSPHOESTERASE"/>
    <property type="match status" value="1"/>
</dbReference>
<sequence>MLLEAARLPPGLRIYAIGDIHGRLDLLDRLHDLIAADIAAAPPSGRCLVLYLGDYIDRGPESAGVIDRLCRPKRAGVETMALLGNHEAMMLEFLDAPYGASLWLANGGDATLNSYRVKVPASFDDLLMTQRSLRRALPRHHHDFLLGLELQVRFGDYLFVHAGIKPGLPLDRQSREHMIWIRDVFLDSEADHGAVVVHGHTIVHAVEWRPNRVGIDTGAYTTGHLTALVLEDGEKRLLQT</sequence>
<dbReference type="SUPFAM" id="SSF56300">
    <property type="entry name" value="Metallo-dependent phosphatases"/>
    <property type="match status" value="1"/>
</dbReference>
<dbReference type="Gene3D" id="3.60.21.10">
    <property type="match status" value="1"/>
</dbReference>
<reference evidence="3" key="1">
    <citation type="journal article" date="2019" name="Int. J. Syst. Evol. Microbiol.">
        <title>The Global Catalogue of Microorganisms (GCM) 10K type strain sequencing project: providing services to taxonomists for standard genome sequencing and annotation.</title>
        <authorList>
            <consortium name="The Broad Institute Genomics Platform"/>
            <consortium name="The Broad Institute Genome Sequencing Center for Infectious Disease"/>
            <person name="Wu L."/>
            <person name="Ma J."/>
        </authorList>
    </citation>
    <scope>NUCLEOTIDE SEQUENCE [LARGE SCALE GENOMIC DNA]</scope>
    <source>
        <strain evidence="3">KCTC 42182</strain>
    </source>
</reference>
<evidence type="ECO:0000313" key="3">
    <source>
        <dbReference type="Proteomes" id="UP001595711"/>
    </source>
</evidence>
<accession>A0ABV7V9Q3</accession>
<organism evidence="2 3">
    <name type="scientific">Ferrovibrio xuzhouensis</name>
    <dbReference type="NCBI Taxonomy" id="1576914"/>
    <lineage>
        <taxon>Bacteria</taxon>
        <taxon>Pseudomonadati</taxon>
        <taxon>Pseudomonadota</taxon>
        <taxon>Alphaproteobacteria</taxon>
        <taxon>Rhodospirillales</taxon>
        <taxon>Rhodospirillaceae</taxon>
        <taxon>Ferrovibrio</taxon>
    </lineage>
</organism>
<feature type="domain" description="Calcineurin-like phosphoesterase" evidence="1">
    <location>
        <begin position="12"/>
        <end position="204"/>
    </location>
</feature>
<keyword evidence="3" id="KW-1185">Reference proteome</keyword>
<evidence type="ECO:0000259" key="1">
    <source>
        <dbReference type="Pfam" id="PF00149"/>
    </source>
</evidence>
<comment type="caution">
    <text evidence="2">The sequence shown here is derived from an EMBL/GenBank/DDBJ whole genome shotgun (WGS) entry which is preliminary data.</text>
</comment>
<dbReference type="Pfam" id="PF00149">
    <property type="entry name" value="Metallophos"/>
    <property type="match status" value="1"/>
</dbReference>
<proteinExistence type="predicted"/>